<dbReference type="InterPro" id="IPR010035">
    <property type="entry name" value="Thi_S"/>
</dbReference>
<keyword evidence="1" id="KW-0934">Plastid</keyword>
<dbReference type="InterPro" id="IPR016155">
    <property type="entry name" value="Mopterin_synth/thiamin_S_b"/>
</dbReference>
<dbReference type="Pfam" id="PF02597">
    <property type="entry name" value="ThiS"/>
    <property type="match status" value="1"/>
</dbReference>
<proteinExistence type="predicted"/>
<organism evidence="1">
    <name type="scientific">Cyanidium sp. THAL103</name>
    <dbReference type="NCBI Taxonomy" id="3027999"/>
    <lineage>
        <taxon>Eukaryota</taxon>
        <taxon>Rhodophyta</taxon>
        <taxon>Bangiophyceae</taxon>
        <taxon>Cyanidiales</taxon>
        <taxon>Cyanidiaceae</taxon>
        <taxon>Cyanidium</taxon>
    </lineage>
</organism>
<geneLocation type="plastid" evidence="1"/>
<dbReference type="CDD" id="cd00565">
    <property type="entry name" value="Ubl_ThiS"/>
    <property type="match status" value="1"/>
</dbReference>
<dbReference type="SUPFAM" id="SSF54285">
    <property type="entry name" value="MoaD/ThiS"/>
    <property type="match status" value="1"/>
</dbReference>
<dbReference type="NCBIfam" id="TIGR01683">
    <property type="entry name" value="thiS"/>
    <property type="match status" value="1"/>
</dbReference>
<gene>
    <name evidence="1" type="primary">thiS</name>
    <name evidence="1" type="ORF">CspTHAL103_135</name>
</gene>
<dbReference type="Gene3D" id="3.10.20.30">
    <property type="match status" value="1"/>
</dbReference>
<name>A0A9Y1MYI3_9RHOD</name>
<dbReference type="PANTHER" id="PTHR34472">
    <property type="entry name" value="SULFUR CARRIER PROTEIN THIS"/>
    <property type="match status" value="1"/>
</dbReference>
<reference evidence="1" key="1">
    <citation type="journal article" date="2023" name="J. Phycol.">
        <title>Revised classification of the Cyanidiophyceae based on plastid genome data with descriptions of the Cavernulicolales ord. nov. and Galdieriales ord. nov. (Rhodophyta).</title>
        <authorList>
            <person name="Park S.I."/>
            <person name="Cho C.H."/>
            <person name="Ciniglia C."/>
            <person name="Huang T.Y."/>
            <person name="Liu S.L."/>
            <person name="Bustamante D.E."/>
            <person name="Calderon M.S."/>
            <person name="Mansilla A."/>
            <person name="McDermott T."/>
            <person name="Andersen R.A."/>
            <person name="Yoon H.S."/>
        </authorList>
    </citation>
    <scope>NUCLEOTIDE SEQUENCE</scope>
</reference>
<dbReference type="InterPro" id="IPR012675">
    <property type="entry name" value="Beta-grasp_dom_sf"/>
</dbReference>
<dbReference type="PANTHER" id="PTHR34472:SF1">
    <property type="entry name" value="SULFUR CARRIER PROTEIN THIS"/>
    <property type="match status" value="1"/>
</dbReference>
<dbReference type="AlphaFoldDB" id="A0A9Y1MYI3"/>
<sequence length="72" mass="8295">MFMPNLIKLKVNGTFYNCLKNITLLHLIDYLNFNTQLIAVEYNYKVILKNEWGNIYLNNGDKIEIVTIVGGG</sequence>
<evidence type="ECO:0000313" key="1">
    <source>
        <dbReference type="EMBL" id="WDB00060.1"/>
    </source>
</evidence>
<dbReference type="EMBL" id="OP616817">
    <property type="protein sequence ID" value="WDB00060.1"/>
    <property type="molecule type" value="Genomic_DNA"/>
</dbReference>
<protein>
    <submittedName>
        <fullName evidence="1">Thiamine-biosynthesis</fullName>
    </submittedName>
</protein>
<accession>A0A9Y1MYI3</accession>
<dbReference type="InterPro" id="IPR003749">
    <property type="entry name" value="ThiS/MoaD-like"/>
</dbReference>